<dbReference type="EMBL" id="BAABLX010000001">
    <property type="protein sequence ID" value="GAA4928445.1"/>
    <property type="molecule type" value="Genomic_DNA"/>
</dbReference>
<organism evidence="1 2">
    <name type="scientific">Halioxenophilus aromaticivorans</name>
    <dbReference type="NCBI Taxonomy" id="1306992"/>
    <lineage>
        <taxon>Bacteria</taxon>
        <taxon>Pseudomonadati</taxon>
        <taxon>Pseudomonadota</taxon>
        <taxon>Gammaproteobacteria</taxon>
        <taxon>Alteromonadales</taxon>
        <taxon>Alteromonadaceae</taxon>
        <taxon>Halioxenophilus</taxon>
    </lineage>
</organism>
<sequence length="106" mass="11854">MFYELARTNPTHYIQLAREIFETGYLPLIGNTIDVPDGLREDHAGGEMEAADWILAATIRNDANAILRVRSDQIGGARGYTLSRAMMDWSTQVLGMTYVEDISTET</sequence>
<comment type="caution">
    <text evidence="1">The sequence shown here is derived from an EMBL/GenBank/DDBJ whole genome shotgun (WGS) entry which is preliminary data.</text>
</comment>
<name>A0AAV3TWX8_9ALTE</name>
<reference evidence="2" key="1">
    <citation type="journal article" date="2019" name="Int. J. Syst. Evol. Microbiol.">
        <title>The Global Catalogue of Microorganisms (GCM) 10K type strain sequencing project: providing services to taxonomists for standard genome sequencing and annotation.</title>
        <authorList>
            <consortium name="The Broad Institute Genomics Platform"/>
            <consortium name="The Broad Institute Genome Sequencing Center for Infectious Disease"/>
            <person name="Wu L."/>
            <person name="Ma J."/>
        </authorList>
    </citation>
    <scope>NUCLEOTIDE SEQUENCE [LARGE SCALE GENOMIC DNA]</scope>
    <source>
        <strain evidence="2">JCM 19134</strain>
    </source>
</reference>
<evidence type="ECO:0000313" key="1">
    <source>
        <dbReference type="EMBL" id="GAA4928445.1"/>
    </source>
</evidence>
<gene>
    <name evidence="1" type="ORF">GCM10025791_00070</name>
</gene>
<dbReference type="AlphaFoldDB" id="A0AAV3TWX8"/>
<protein>
    <submittedName>
        <fullName evidence="1">Uncharacterized protein</fullName>
    </submittedName>
</protein>
<dbReference type="Proteomes" id="UP001409585">
    <property type="component" value="Unassembled WGS sequence"/>
</dbReference>
<evidence type="ECO:0000313" key="2">
    <source>
        <dbReference type="Proteomes" id="UP001409585"/>
    </source>
</evidence>
<proteinExistence type="predicted"/>
<keyword evidence="2" id="KW-1185">Reference proteome</keyword>
<dbReference type="RefSeq" id="WP_345415113.1">
    <property type="nucleotide sequence ID" value="NZ_AP031496.1"/>
</dbReference>
<accession>A0AAV3TWX8</accession>